<evidence type="ECO:0000256" key="9">
    <source>
        <dbReference type="SAM" id="SignalP"/>
    </source>
</evidence>
<accession>A0A3D9FHZ4</accession>
<dbReference type="Proteomes" id="UP000256310">
    <property type="component" value="Unassembled WGS sequence"/>
</dbReference>
<dbReference type="GO" id="GO:0006508">
    <property type="term" value="P:proteolysis"/>
    <property type="evidence" value="ECO:0007669"/>
    <property type="project" value="UniProtKB-KW"/>
</dbReference>
<dbReference type="PROSITE" id="PS00138">
    <property type="entry name" value="SUBTILASE_SER"/>
    <property type="match status" value="1"/>
</dbReference>
<comment type="similarity">
    <text evidence="1 6 7">Belongs to the peptidase S8 family.</text>
</comment>
<feature type="domain" description="Peptidase S8/S53" evidence="10">
    <location>
        <begin position="86"/>
        <end position="353"/>
    </location>
</feature>
<dbReference type="CDD" id="cd04848">
    <property type="entry name" value="Peptidases_S8_Autotransporter_serine_protease_like"/>
    <property type="match status" value="1"/>
</dbReference>
<feature type="compositionally biased region" description="Pro residues" evidence="8">
    <location>
        <begin position="38"/>
        <end position="57"/>
    </location>
</feature>
<keyword evidence="2 6" id="KW-0645">Protease</keyword>
<dbReference type="Gene3D" id="3.40.50.200">
    <property type="entry name" value="Peptidase S8/S53 domain"/>
    <property type="match status" value="1"/>
</dbReference>
<dbReference type="GO" id="GO:0004252">
    <property type="term" value="F:serine-type endopeptidase activity"/>
    <property type="evidence" value="ECO:0007669"/>
    <property type="project" value="UniProtKB-UniRule"/>
</dbReference>
<evidence type="ECO:0000313" key="11">
    <source>
        <dbReference type="EMBL" id="RED17192.1"/>
    </source>
</evidence>
<keyword evidence="12" id="KW-1185">Reference proteome</keyword>
<feature type="active site" description="Charge relay system" evidence="6">
    <location>
        <position position="305"/>
    </location>
</feature>
<dbReference type="InterPro" id="IPR000209">
    <property type="entry name" value="Peptidase_S8/S53_dom"/>
</dbReference>
<evidence type="ECO:0000256" key="8">
    <source>
        <dbReference type="SAM" id="MobiDB-lite"/>
    </source>
</evidence>
<dbReference type="Pfam" id="PF00082">
    <property type="entry name" value="Peptidase_S8"/>
    <property type="match status" value="1"/>
</dbReference>
<feature type="region of interest" description="Disordered" evidence="8">
    <location>
        <begin position="33"/>
        <end position="68"/>
    </location>
</feature>
<dbReference type="PROSITE" id="PS00136">
    <property type="entry name" value="SUBTILASE_ASP"/>
    <property type="match status" value="1"/>
</dbReference>
<organism evidence="11 12">
    <name type="scientific">Parasphingopyxis lamellibrachiae</name>
    <dbReference type="NCBI Taxonomy" id="680125"/>
    <lineage>
        <taxon>Bacteria</taxon>
        <taxon>Pseudomonadati</taxon>
        <taxon>Pseudomonadota</taxon>
        <taxon>Alphaproteobacteria</taxon>
        <taxon>Sphingomonadales</taxon>
        <taxon>Sphingomonadaceae</taxon>
        <taxon>Parasphingopyxis</taxon>
    </lineage>
</organism>
<sequence length="771" mass="79563">MTGKARLLVATNIPLFLALAACGGGGGGGTVNSVPTPAAAPNPVPPTPPPPPPPPPSINTNTTEFSNSAGIDHANATVAYDEGATGAGITVAVLDSGIDEDSSEFAGRISAASRDIAGSRGIDDESGHGTSVSAVIAANRDNANVVGMAFDSTLLVLRTDEPGSCADTGPDGGCLHNTGDLADAIDIAVRNNARTINISLGGGGTTQRFRNAVARAANAGIVIVISAGNEGEEPEGDNPDGLALVALSAEANGHVIIAGSVDRNDAISDFSNRAGDGQAFYLGALGERVRSFDETGTNYLFSGTSYSAPQITAAVALLASAFPNLTGSEIVQLLFQSARDGGTAGDDAIYGQGILDLREAFRPQGSTSLAGSATPVSMASNITLSAPMGDARQSGTGAIILDGFSRAFAIDLADTVRRSTPSTQLADSLAVNRGGQFIAPAGSDAILAFTIDARATQTRIARLALRGEDARRARVAAGMIAAQLDASTRIAFAVSQDGGSVGARLNGRVRPAFLIAREAVGDSGFSSRADTSFALHRRAGALGVTIVAERGQALSPHDRDQALARDAWLESGYTMMGIAADRQWGGLRLDGGLSLMAEDETFLGARFSEALGGGQGSTSLFADIALRWAGPDGWSLGGNMRHGWSFANGSGAVLRGGTLRSFAVSADISKTGILADNDRLSLRVAQPLRVYRGGLRLNLPTSYDYALQTPGYENRFFNLAPEGRQIDMEAAYSRRIGQAWLTGHLFYRRDPGHYASIDNDMGGAIRFTLGF</sequence>
<dbReference type="PANTHER" id="PTHR43806:SF11">
    <property type="entry name" value="CEREVISIN-RELATED"/>
    <property type="match status" value="1"/>
</dbReference>
<keyword evidence="5 6" id="KW-0720">Serine protease</keyword>
<dbReference type="InterPro" id="IPR023828">
    <property type="entry name" value="Peptidase_S8_Ser-AS"/>
</dbReference>
<keyword evidence="3 9" id="KW-0732">Signal</keyword>
<gene>
    <name evidence="11" type="ORF">DFR46_2231</name>
</gene>
<keyword evidence="4 6" id="KW-0378">Hydrolase</keyword>
<evidence type="ECO:0000256" key="3">
    <source>
        <dbReference type="ARBA" id="ARBA00022729"/>
    </source>
</evidence>
<dbReference type="InterPro" id="IPR034061">
    <property type="entry name" value="Peptidases_S8_Autotransporter"/>
</dbReference>
<protein>
    <submittedName>
        <fullName evidence="11">Subtilase family protein</fullName>
    </submittedName>
</protein>
<evidence type="ECO:0000256" key="5">
    <source>
        <dbReference type="ARBA" id="ARBA00022825"/>
    </source>
</evidence>
<feature type="signal peptide" evidence="9">
    <location>
        <begin position="1"/>
        <end position="20"/>
    </location>
</feature>
<evidence type="ECO:0000256" key="1">
    <source>
        <dbReference type="ARBA" id="ARBA00011073"/>
    </source>
</evidence>
<dbReference type="PROSITE" id="PS51257">
    <property type="entry name" value="PROKAR_LIPOPROTEIN"/>
    <property type="match status" value="1"/>
</dbReference>
<dbReference type="PANTHER" id="PTHR43806">
    <property type="entry name" value="PEPTIDASE S8"/>
    <property type="match status" value="1"/>
</dbReference>
<evidence type="ECO:0000313" key="12">
    <source>
        <dbReference type="Proteomes" id="UP000256310"/>
    </source>
</evidence>
<name>A0A3D9FHZ4_9SPHN</name>
<dbReference type="SUPFAM" id="SSF52743">
    <property type="entry name" value="Subtilisin-like"/>
    <property type="match status" value="1"/>
</dbReference>
<feature type="active site" description="Charge relay system" evidence="6">
    <location>
        <position position="95"/>
    </location>
</feature>
<dbReference type="InterPro" id="IPR036852">
    <property type="entry name" value="Peptidase_S8/S53_dom_sf"/>
</dbReference>
<evidence type="ECO:0000256" key="2">
    <source>
        <dbReference type="ARBA" id="ARBA00022670"/>
    </source>
</evidence>
<feature type="active site" description="Charge relay system" evidence="6">
    <location>
        <position position="128"/>
    </location>
</feature>
<reference evidence="11 12" key="1">
    <citation type="submission" date="2018-07" db="EMBL/GenBank/DDBJ databases">
        <title>Genomic Encyclopedia of Type Strains, Phase IV (KMG-IV): sequencing the most valuable type-strain genomes for metagenomic binning, comparative biology and taxonomic classification.</title>
        <authorList>
            <person name="Goeker M."/>
        </authorList>
    </citation>
    <scope>NUCLEOTIDE SEQUENCE [LARGE SCALE GENOMIC DNA]</scope>
    <source>
        <strain evidence="11 12">DSM 26725</strain>
    </source>
</reference>
<dbReference type="InterPro" id="IPR050131">
    <property type="entry name" value="Peptidase_S8_subtilisin-like"/>
</dbReference>
<evidence type="ECO:0000256" key="7">
    <source>
        <dbReference type="RuleBase" id="RU003355"/>
    </source>
</evidence>
<proteinExistence type="inferred from homology"/>
<dbReference type="InterPro" id="IPR015500">
    <property type="entry name" value="Peptidase_S8_subtilisin-rel"/>
</dbReference>
<dbReference type="PRINTS" id="PR00723">
    <property type="entry name" value="SUBTILISIN"/>
</dbReference>
<evidence type="ECO:0000256" key="4">
    <source>
        <dbReference type="ARBA" id="ARBA00022801"/>
    </source>
</evidence>
<dbReference type="EMBL" id="QRDP01000004">
    <property type="protein sequence ID" value="RED17192.1"/>
    <property type="molecule type" value="Genomic_DNA"/>
</dbReference>
<evidence type="ECO:0000256" key="6">
    <source>
        <dbReference type="PROSITE-ProRule" id="PRU01240"/>
    </source>
</evidence>
<dbReference type="OrthoDB" id="5405281at2"/>
<dbReference type="AlphaFoldDB" id="A0A3D9FHZ4"/>
<dbReference type="RefSeq" id="WP_116236495.1">
    <property type="nucleotide sequence ID" value="NZ_QRDP01000004.1"/>
</dbReference>
<dbReference type="PROSITE" id="PS51892">
    <property type="entry name" value="SUBTILASE"/>
    <property type="match status" value="1"/>
</dbReference>
<comment type="caution">
    <text evidence="11">The sequence shown here is derived from an EMBL/GenBank/DDBJ whole genome shotgun (WGS) entry which is preliminary data.</text>
</comment>
<dbReference type="InterPro" id="IPR023827">
    <property type="entry name" value="Peptidase_S8_Asp-AS"/>
</dbReference>
<evidence type="ECO:0000259" key="10">
    <source>
        <dbReference type="Pfam" id="PF00082"/>
    </source>
</evidence>
<feature type="chain" id="PRO_5017639004" evidence="9">
    <location>
        <begin position="21"/>
        <end position="771"/>
    </location>
</feature>